<dbReference type="InterPro" id="IPR000873">
    <property type="entry name" value="AMP-dep_synth/lig_dom"/>
</dbReference>
<dbReference type="CDD" id="cd05936">
    <property type="entry name" value="FC-FACS_FadD_like"/>
    <property type="match status" value="1"/>
</dbReference>
<accession>A0A5C6UJE8</accession>
<comment type="caution">
    <text evidence="3">The sequence shown here is derived from an EMBL/GenBank/DDBJ whole genome shotgun (WGS) entry which is preliminary data.</text>
</comment>
<dbReference type="PANTHER" id="PTHR43767:SF12">
    <property type="entry name" value="AMP-DEPENDENT SYNTHETASE AND LIGASE"/>
    <property type="match status" value="1"/>
</dbReference>
<dbReference type="AlphaFoldDB" id="A0A5C6UJE8"/>
<dbReference type="PANTHER" id="PTHR43767">
    <property type="entry name" value="LONG-CHAIN-FATTY-ACID--COA LIGASE"/>
    <property type="match status" value="1"/>
</dbReference>
<dbReference type="Gene3D" id="3.40.50.12780">
    <property type="entry name" value="N-terminal domain of ligase-like"/>
    <property type="match status" value="1"/>
</dbReference>
<proteinExistence type="predicted"/>
<feature type="domain" description="AMP-binding enzyme C-terminal" evidence="2">
    <location>
        <begin position="440"/>
        <end position="514"/>
    </location>
</feature>
<evidence type="ECO:0000259" key="2">
    <source>
        <dbReference type="Pfam" id="PF13193"/>
    </source>
</evidence>
<evidence type="ECO:0000313" key="4">
    <source>
        <dbReference type="Proteomes" id="UP000321250"/>
    </source>
</evidence>
<dbReference type="InterPro" id="IPR045851">
    <property type="entry name" value="AMP-bd_C_sf"/>
</dbReference>
<gene>
    <name evidence="3" type="ORF">FSB78_06750</name>
</gene>
<dbReference type="GO" id="GO:0016877">
    <property type="term" value="F:ligase activity, forming carbon-sulfur bonds"/>
    <property type="evidence" value="ECO:0007669"/>
    <property type="project" value="UniProtKB-ARBA"/>
</dbReference>
<dbReference type="InterPro" id="IPR020845">
    <property type="entry name" value="AMP-binding_CS"/>
</dbReference>
<sequence>MLDHSVARFGSRTVLDFLGRRMTYAELGEAVTHAARGLQDLGVKKGTRVALCLPNTPYYPILFFATLKAGGIVVNVNPLYVERELCHLIKDSGAEVIATCDIAEIHARVLKVAGEMGVRHIITCPIAGALPPLKGLAYRLLKRAEIGRAPADARHLTFDALLSAKGAPTPVAATPDEVAVLQYTGGTTGEPKAAMLSHANLVSNADAMVVFVGGERPEQDRVMGALPLFHVFALTTVLTYSIRTGAEMILMPRFELQQLLKIIARTKPSYFPAVPTIYAAITAAAATQKVDLSSIRACISGGAPLPAEVRHAFEAATGALVVEGYGLSEASPIITCSPFDGSGKAGSAGVPFPGTTIEIRDREDPTRLLPIGENGEICARGPQVTQGYWHKPDATRDLFVDGALRTGDVGHLDEDGYLFIVDRIKDLILCGGYNVYPRVIEDALYEHPAVAEAIVIGVPDAYRGQAPKAFVTLAPGTTATPAELRDFLRDKISKIELPREVEIRDVLPKTLIGKLSKKELVAEEAAKAAAGGGERV</sequence>
<keyword evidence="3" id="KW-0436">Ligase</keyword>
<dbReference type="InterPro" id="IPR050237">
    <property type="entry name" value="ATP-dep_AMP-bd_enzyme"/>
</dbReference>
<dbReference type="InterPro" id="IPR025110">
    <property type="entry name" value="AMP-bd_C"/>
</dbReference>
<evidence type="ECO:0000313" key="3">
    <source>
        <dbReference type="EMBL" id="TXC72809.1"/>
    </source>
</evidence>
<protein>
    <submittedName>
        <fullName evidence="3">Long-chain fatty acid--CoA ligase</fullName>
    </submittedName>
</protein>
<dbReference type="Gene3D" id="3.30.300.30">
    <property type="match status" value="1"/>
</dbReference>
<organism evidence="3 4">
    <name type="scientific">Sphingomonas ginsenosidivorax</name>
    <dbReference type="NCBI Taxonomy" id="862135"/>
    <lineage>
        <taxon>Bacteria</taxon>
        <taxon>Pseudomonadati</taxon>
        <taxon>Pseudomonadota</taxon>
        <taxon>Alphaproteobacteria</taxon>
        <taxon>Sphingomonadales</taxon>
        <taxon>Sphingomonadaceae</taxon>
        <taxon>Sphingomonas</taxon>
    </lineage>
</organism>
<reference evidence="3 4" key="1">
    <citation type="journal article" date="2013" name="Antonie Van Leeuwenhoek">
        <title>Sphingomonas ginsenosidivorax sp. nov., with the ability to transform ginsenosides.</title>
        <authorList>
            <person name="Jin X.F."/>
            <person name="Kim J.K."/>
            <person name="Liu Q.M."/>
            <person name="Kang M.S."/>
            <person name="He D."/>
            <person name="Jin F.X."/>
            <person name="Kim S.C."/>
            <person name="Im W.T."/>
        </authorList>
    </citation>
    <scope>NUCLEOTIDE SEQUENCE [LARGE SCALE GENOMIC DNA]</scope>
    <source>
        <strain evidence="3 4">KHI67</strain>
    </source>
</reference>
<dbReference type="InterPro" id="IPR042099">
    <property type="entry name" value="ANL_N_sf"/>
</dbReference>
<dbReference type="OrthoDB" id="9803968at2"/>
<keyword evidence="4" id="KW-1185">Reference proteome</keyword>
<dbReference type="Pfam" id="PF00501">
    <property type="entry name" value="AMP-binding"/>
    <property type="match status" value="1"/>
</dbReference>
<evidence type="ECO:0000259" key="1">
    <source>
        <dbReference type="Pfam" id="PF00501"/>
    </source>
</evidence>
<name>A0A5C6UJE8_9SPHN</name>
<feature type="domain" description="AMP-dependent synthetase/ligase" evidence="1">
    <location>
        <begin position="3"/>
        <end position="389"/>
    </location>
</feature>
<dbReference type="SUPFAM" id="SSF56801">
    <property type="entry name" value="Acetyl-CoA synthetase-like"/>
    <property type="match status" value="1"/>
</dbReference>
<dbReference type="EMBL" id="VOQR01000001">
    <property type="protein sequence ID" value="TXC72809.1"/>
    <property type="molecule type" value="Genomic_DNA"/>
</dbReference>
<dbReference type="Proteomes" id="UP000321250">
    <property type="component" value="Unassembled WGS sequence"/>
</dbReference>
<dbReference type="PROSITE" id="PS00455">
    <property type="entry name" value="AMP_BINDING"/>
    <property type="match status" value="1"/>
</dbReference>
<dbReference type="Pfam" id="PF13193">
    <property type="entry name" value="AMP-binding_C"/>
    <property type="match status" value="1"/>
</dbReference>